<evidence type="ECO:0000313" key="2">
    <source>
        <dbReference type="Proteomes" id="UP000821865"/>
    </source>
</evidence>
<gene>
    <name evidence="1" type="ORF">HPB49_025422</name>
</gene>
<reference evidence="1" key="1">
    <citation type="submission" date="2020-05" db="EMBL/GenBank/DDBJ databases">
        <title>Large-scale comparative analyses of tick genomes elucidate their genetic diversity and vector capacities.</title>
        <authorList>
            <person name="Jia N."/>
            <person name="Wang J."/>
            <person name="Shi W."/>
            <person name="Du L."/>
            <person name="Sun Y."/>
            <person name="Zhan W."/>
            <person name="Jiang J."/>
            <person name="Wang Q."/>
            <person name="Zhang B."/>
            <person name="Ji P."/>
            <person name="Sakyi L.B."/>
            <person name="Cui X."/>
            <person name="Yuan T."/>
            <person name="Jiang B."/>
            <person name="Yang W."/>
            <person name="Lam T.T.-Y."/>
            <person name="Chang Q."/>
            <person name="Ding S."/>
            <person name="Wang X."/>
            <person name="Zhu J."/>
            <person name="Ruan X."/>
            <person name="Zhao L."/>
            <person name="Wei J."/>
            <person name="Que T."/>
            <person name="Du C."/>
            <person name="Cheng J."/>
            <person name="Dai P."/>
            <person name="Han X."/>
            <person name="Huang E."/>
            <person name="Gao Y."/>
            <person name="Liu J."/>
            <person name="Shao H."/>
            <person name="Ye R."/>
            <person name="Li L."/>
            <person name="Wei W."/>
            <person name="Wang X."/>
            <person name="Wang C."/>
            <person name="Yang T."/>
            <person name="Huo Q."/>
            <person name="Li W."/>
            <person name="Guo W."/>
            <person name="Chen H."/>
            <person name="Zhou L."/>
            <person name="Ni X."/>
            <person name="Tian J."/>
            <person name="Zhou Y."/>
            <person name="Sheng Y."/>
            <person name="Liu T."/>
            <person name="Pan Y."/>
            <person name="Xia L."/>
            <person name="Li J."/>
            <person name="Zhao F."/>
            <person name="Cao W."/>
        </authorList>
    </citation>
    <scope>NUCLEOTIDE SEQUENCE</scope>
    <source>
        <strain evidence="1">Dsil-2018</strain>
    </source>
</reference>
<evidence type="ECO:0000313" key="1">
    <source>
        <dbReference type="EMBL" id="KAH7960967.1"/>
    </source>
</evidence>
<organism evidence="1 2">
    <name type="scientific">Dermacentor silvarum</name>
    <name type="common">Tick</name>
    <dbReference type="NCBI Taxonomy" id="543639"/>
    <lineage>
        <taxon>Eukaryota</taxon>
        <taxon>Metazoa</taxon>
        <taxon>Ecdysozoa</taxon>
        <taxon>Arthropoda</taxon>
        <taxon>Chelicerata</taxon>
        <taxon>Arachnida</taxon>
        <taxon>Acari</taxon>
        <taxon>Parasitiformes</taxon>
        <taxon>Ixodida</taxon>
        <taxon>Ixodoidea</taxon>
        <taxon>Ixodidae</taxon>
        <taxon>Rhipicephalinae</taxon>
        <taxon>Dermacentor</taxon>
    </lineage>
</organism>
<dbReference type="Proteomes" id="UP000821865">
    <property type="component" value="Chromosome 3"/>
</dbReference>
<sequence>MDEARTKEESQFLDVGCGSGSFTKKHLLPRLPPSCKRLVAVDNSDAMLKFAGENRADPRIEYRKLDIVADEDVTRFVQAEGHFQRVYSFLAFHWIADHRHALKNVETLLAPGGECFLLFSAGCLTVFDVFMAMMESPRWKKYSNLLIEDEKAELRKFTEDILKDLSKRRSGRPFNEHKFLVSLGLRGVLSPEKNFGSWERHGNRESVAPENRRRQAGRAGGPRHISFRTARPSLRAGGLFEDDAEHQQQLVEELRASRAVQQQLAVEMRGLREATALIATTLHQLVAAVAHGLREPPQP</sequence>
<keyword evidence="2" id="KW-1185">Reference proteome</keyword>
<protein>
    <submittedName>
        <fullName evidence="1">Uncharacterized protein</fullName>
    </submittedName>
</protein>
<name>A0ACB8D960_DERSI</name>
<dbReference type="EMBL" id="CM023472">
    <property type="protein sequence ID" value="KAH7960967.1"/>
    <property type="molecule type" value="Genomic_DNA"/>
</dbReference>
<comment type="caution">
    <text evidence="1">The sequence shown here is derived from an EMBL/GenBank/DDBJ whole genome shotgun (WGS) entry which is preliminary data.</text>
</comment>
<proteinExistence type="predicted"/>
<accession>A0ACB8D960</accession>